<name>A0A645IIP1_9ZZZZ</name>
<accession>A0A645IIP1</accession>
<organism evidence="1">
    <name type="scientific">bioreactor metagenome</name>
    <dbReference type="NCBI Taxonomy" id="1076179"/>
    <lineage>
        <taxon>unclassified sequences</taxon>
        <taxon>metagenomes</taxon>
        <taxon>ecological metagenomes</taxon>
    </lineage>
</organism>
<protein>
    <submittedName>
        <fullName evidence="1">Uncharacterized protein</fullName>
    </submittedName>
</protein>
<reference evidence="1" key="1">
    <citation type="submission" date="2019-08" db="EMBL/GenBank/DDBJ databases">
        <authorList>
            <person name="Kucharzyk K."/>
            <person name="Murdoch R.W."/>
            <person name="Higgins S."/>
            <person name="Loffler F."/>
        </authorList>
    </citation>
    <scope>NUCLEOTIDE SEQUENCE</scope>
</reference>
<comment type="caution">
    <text evidence="1">The sequence shown here is derived from an EMBL/GenBank/DDBJ whole genome shotgun (WGS) entry which is preliminary data.</text>
</comment>
<dbReference type="AlphaFoldDB" id="A0A645IIP1"/>
<evidence type="ECO:0000313" key="1">
    <source>
        <dbReference type="EMBL" id="MPN50349.1"/>
    </source>
</evidence>
<sequence>MMQLQPIIKYEEMLNQQLLEIQKDYEIKLKKIMEKYYHIKIICTIINDAGIDGKSTDFVYESYKTLCKKYGILPMHKIAFSRFIVKWFDYKIVNKKVKGKKYRLFINLFNGSS</sequence>
<gene>
    <name evidence="1" type="ORF">SDC9_197975</name>
</gene>
<proteinExistence type="predicted"/>
<dbReference type="EMBL" id="VSSQ01114456">
    <property type="protein sequence ID" value="MPN50349.1"/>
    <property type="molecule type" value="Genomic_DNA"/>
</dbReference>